<dbReference type="PANTHER" id="PTHR24369:SF210">
    <property type="entry name" value="CHAOPTIN-RELATED"/>
    <property type="match status" value="1"/>
</dbReference>
<comment type="caution">
    <text evidence="7">The sequence shown here is derived from an EMBL/GenBank/DDBJ whole genome shotgun (WGS) entry which is preliminary data.</text>
</comment>
<dbReference type="InterPro" id="IPR032675">
    <property type="entry name" value="LRR_dom_sf"/>
</dbReference>
<keyword evidence="3" id="KW-0677">Repeat</keyword>
<dbReference type="Gene3D" id="3.80.10.10">
    <property type="entry name" value="Ribonuclease Inhibitor"/>
    <property type="match status" value="3"/>
</dbReference>
<feature type="signal peptide" evidence="5">
    <location>
        <begin position="1"/>
        <end position="25"/>
    </location>
</feature>
<feature type="domain" description="Fibronectin type-III" evidence="6">
    <location>
        <begin position="598"/>
        <end position="690"/>
    </location>
</feature>
<gene>
    <name evidence="7" type="ORF">CHS0354_015743</name>
</gene>
<dbReference type="AlphaFoldDB" id="A0AAE0T3H3"/>
<reference evidence="7" key="2">
    <citation type="journal article" date="2021" name="Genome Biol. Evol.">
        <title>Developing a high-quality reference genome for a parasitic bivalve with doubly uniparental inheritance (Bivalvia: Unionida).</title>
        <authorList>
            <person name="Smith C.H."/>
        </authorList>
    </citation>
    <scope>NUCLEOTIDE SEQUENCE</scope>
    <source>
        <strain evidence="7">CHS0354</strain>
        <tissue evidence="7">Mantle</tissue>
    </source>
</reference>
<dbReference type="InterPro" id="IPR013783">
    <property type="entry name" value="Ig-like_fold"/>
</dbReference>
<dbReference type="InterPro" id="IPR036116">
    <property type="entry name" value="FN3_sf"/>
</dbReference>
<dbReference type="PROSITE" id="PS50853">
    <property type="entry name" value="FN3"/>
    <property type="match status" value="1"/>
</dbReference>
<evidence type="ECO:0000256" key="3">
    <source>
        <dbReference type="ARBA" id="ARBA00022737"/>
    </source>
</evidence>
<feature type="chain" id="PRO_5042051709" description="Fibronectin type-III domain-containing protein" evidence="5">
    <location>
        <begin position="26"/>
        <end position="705"/>
    </location>
</feature>
<evidence type="ECO:0000256" key="1">
    <source>
        <dbReference type="ARBA" id="ARBA00022614"/>
    </source>
</evidence>
<evidence type="ECO:0000313" key="8">
    <source>
        <dbReference type="Proteomes" id="UP001195483"/>
    </source>
</evidence>
<dbReference type="SUPFAM" id="SSF49265">
    <property type="entry name" value="Fibronectin type III"/>
    <property type="match status" value="1"/>
</dbReference>
<name>A0AAE0T3H3_9BIVA</name>
<dbReference type="GO" id="GO:0005886">
    <property type="term" value="C:plasma membrane"/>
    <property type="evidence" value="ECO:0007669"/>
    <property type="project" value="TreeGrafter"/>
</dbReference>
<evidence type="ECO:0000256" key="4">
    <source>
        <dbReference type="ARBA" id="ARBA00023157"/>
    </source>
</evidence>
<evidence type="ECO:0000259" key="6">
    <source>
        <dbReference type="PROSITE" id="PS50853"/>
    </source>
</evidence>
<protein>
    <recommendedName>
        <fullName evidence="6">Fibronectin type-III domain-containing protein</fullName>
    </recommendedName>
</protein>
<dbReference type="PROSITE" id="PS51450">
    <property type="entry name" value="LRR"/>
    <property type="match status" value="4"/>
</dbReference>
<reference evidence="7" key="3">
    <citation type="submission" date="2023-05" db="EMBL/GenBank/DDBJ databases">
        <authorList>
            <person name="Smith C.H."/>
        </authorList>
    </citation>
    <scope>NUCLEOTIDE SEQUENCE</scope>
    <source>
        <strain evidence="7">CHS0354</strain>
        <tissue evidence="7">Mantle</tissue>
    </source>
</reference>
<dbReference type="PANTHER" id="PTHR24369">
    <property type="entry name" value="ANTIGEN BSP, PUTATIVE-RELATED"/>
    <property type="match status" value="1"/>
</dbReference>
<keyword evidence="4" id="KW-1015">Disulfide bond</keyword>
<dbReference type="InterPro" id="IPR001611">
    <property type="entry name" value="Leu-rich_rpt"/>
</dbReference>
<dbReference type="CDD" id="cd00063">
    <property type="entry name" value="FN3"/>
    <property type="match status" value="1"/>
</dbReference>
<proteinExistence type="predicted"/>
<dbReference type="SMART" id="SM00082">
    <property type="entry name" value="LRRCT"/>
    <property type="match status" value="1"/>
</dbReference>
<dbReference type="InterPro" id="IPR050541">
    <property type="entry name" value="LRR_TM_domain-containing"/>
</dbReference>
<dbReference type="InterPro" id="IPR000483">
    <property type="entry name" value="Cys-rich_flank_reg_C"/>
</dbReference>
<evidence type="ECO:0000256" key="5">
    <source>
        <dbReference type="SAM" id="SignalP"/>
    </source>
</evidence>
<keyword evidence="2 5" id="KW-0732">Signal</keyword>
<dbReference type="SMART" id="SM00369">
    <property type="entry name" value="LRR_TYP"/>
    <property type="match status" value="8"/>
</dbReference>
<sequence>MENIKRRLCGAIVTLIICIIIYSEAQPNCISPAKQCGCEQRDNKFIINCRDKNLTQIPIFDNTSIQYEELTFSSSYPDTSKCSVCNRITSIPPRAFVNLNVKRIDLTKNALTYISNDSFAGVEPYLKELLLEGNEAKEPNYAALKNLTGLTKLHLEKFQQTTLNSNNIFEYLQNLEFLKLKTLKNLSFIDSAAFQNKVRKLKTLWLDDLPLKKYPVKAVLNIPSLQELHFINSPVTELYSMSFKDLDNLNVLDLSNNDIDSIDDNTFEGVNDTLLSLNLSDNNLRFKTRETLSFLSSKSWTKLEELRLSYNKFDALPNGPFRTMSNLRNLTLESCQLPSISSGLLQGLQNLHTLEVSQNRITNISIDAFVHTPQLKVLNLDQQNKDFIKRLAINFPAEAVKSIRTSLTHLHLEQNLVNVSQIWEIIELLTNLEKLKLRSINLVTIPDFVFRYHTQLQDLDLSENQITSFDQKSFHGLKDTLNSLTLSNNNLTTIDECVFKNFSKLNYLYLTGNMWNCDCHLLWLYDWIKNKMLTHPYIEYMVECVCQSPPRLSEKYIQDVNRSDLSCIPVYIPYRCPDYYITTTITTTNSTTTPKPLPVFRIFIAEVMIFSINVFWTIDDKSDVTGYVLSIVDLQNTSRKSLTNLHRDNTRFKLKGLQPQRTYNICLQVELNNILNQNLISCVTQSTKSVPAFELFKKTISDTYI</sequence>
<dbReference type="SUPFAM" id="SSF52047">
    <property type="entry name" value="RNI-like"/>
    <property type="match status" value="1"/>
</dbReference>
<reference evidence="7" key="1">
    <citation type="journal article" date="2021" name="Genome Biol. Evol.">
        <title>A High-Quality Reference Genome for a Parasitic Bivalve with Doubly Uniparental Inheritance (Bivalvia: Unionida).</title>
        <authorList>
            <person name="Smith C.H."/>
        </authorList>
    </citation>
    <scope>NUCLEOTIDE SEQUENCE</scope>
    <source>
        <strain evidence="7">CHS0354</strain>
    </source>
</reference>
<keyword evidence="1" id="KW-0433">Leucine-rich repeat</keyword>
<dbReference type="InterPro" id="IPR003591">
    <property type="entry name" value="Leu-rich_rpt_typical-subtyp"/>
</dbReference>
<dbReference type="InterPro" id="IPR003961">
    <property type="entry name" value="FN3_dom"/>
</dbReference>
<dbReference type="Gene3D" id="2.60.40.10">
    <property type="entry name" value="Immunoglobulins"/>
    <property type="match status" value="1"/>
</dbReference>
<dbReference type="Proteomes" id="UP001195483">
    <property type="component" value="Unassembled WGS sequence"/>
</dbReference>
<keyword evidence="8" id="KW-1185">Reference proteome</keyword>
<organism evidence="7 8">
    <name type="scientific">Potamilus streckersoni</name>
    <dbReference type="NCBI Taxonomy" id="2493646"/>
    <lineage>
        <taxon>Eukaryota</taxon>
        <taxon>Metazoa</taxon>
        <taxon>Spiralia</taxon>
        <taxon>Lophotrochozoa</taxon>
        <taxon>Mollusca</taxon>
        <taxon>Bivalvia</taxon>
        <taxon>Autobranchia</taxon>
        <taxon>Heteroconchia</taxon>
        <taxon>Palaeoheterodonta</taxon>
        <taxon>Unionida</taxon>
        <taxon>Unionoidea</taxon>
        <taxon>Unionidae</taxon>
        <taxon>Ambleminae</taxon>
        <taxon>Lampsilini</taxon>
        <taxon>Potamilus</taxon>
    </lineage>
</organism>
<dbReference type="EMBL" id="JAEAOA010000982">
    <property type="protein sequence ID" value="KAK3603051.1"/>
    <property type="molecule type" value="Genomic_DNA"/>
</dbReference>
<dbReference type="SUPFAM" id="SSF52058">
    <property type="entry name" value="L domain-like"/>
    <property type="match status" value="1"/>
</dbReference>
<dbReference type="SMART" id="SM00365">
    <property type="entry name" value="LRR_SD22"/>
    <property type="match status" value="4"/>
</dbReference>
<evidence type="ECO:0000313" key="7">
    <source>
        <dbReference type="EMBL" id="KAK3603051.1"/>
    </source>
</evidence>
<evidence type="ECO:0000256" key="2">
    <source>
        <dbReference type="ARBA" id="ARBA00022729"/>
    </source>
</evidence>
<accession>A0AAE0T3H3</accession>
<dbReference type="Pfam" id="PF13855">
    <property type="entry name" value="LRR_8"/>
    <property type="match status" value="4"/>
</dbReference>